<evidence type="ECO:0000256" key="2">
    <source>
        <dbReference type="ARBA" id="ARBA00012180"/>
    </source>
</evidence>
<dbReference type="PANTHER" id="PTHR33064:SF37">
    <property type="entry name" value="RIBONUCLEASE H"/>
    <property type="match status" value="1"/>
</dbReference>
<dbReference type="Gene3D" id="3.30.70.270">
    <property type="match status" value="1"/>
</dbReference>
<evidence type="ECO:0000256" key="1">
    <source>
        <dbReference type="ARBA" id="ARBA00010879"/>
    </source>
</evidence>
<sequence>MLTGPDHLGVLYVPCDGTQDDLLHNLPRHRAWGSSHRRQSSMTFSNVGLSHRLQFFANCSSMGPFHGVQSFRNRLLQRGSPVGPQFLLQHRLSTWSQLPSGHISTCSGMGSSTGCRVDICSTVDLHGLQGDNLLHHGLHYGLQGNLCFGTWSTPSPSFFTDLVREEEEEEGSDQEASPSAKKQEDEVREIRQEAETTQSLTSNELQDMQKDYSCQPVWPVKKTDGRWRLTIDYRKLNANTAPPMAAIPNIATLTATLQAAAHPWMAVLVVKDMFFMVPLQEEDKRKFAFTWDGIQFTFNNLPQGYKHSPTVTHTVMAELLQTVSIPPEVKLYQYIDDILIEGDSPEPVGQATAAVWQALYNAEVKVSHNKCQGPSREVKFLGTWWVAGSAAIPPDTLNELEN</sequence>
<feature type="compositionally biased region" description="Polar residues" evidence="3">
    <location>
        <begin position="195"/>
        <end position="205"/>
    </location>
</feature>
<comment type="caution">
    <text evidence="5">The sequence shown here is derived from an EMBL/GenBank/DDBJ whole genome shotgun (WGS) entry which is preliminary data.</text>
</comment>
<accession>A0AAN7RHT8</accession>
<evidence type="ECO:0000313" key="6">
    <source>
        <dbReference type="Proteomes" id="UP001333110"/>
    </source>
</evidence>
<dbReference type="GO" id="GO:0004523">
    <property type="term" value="F:RNA-DNA hybrid ribonuclease activity"/>
    <property type="evidence" value="ECO:0007669"/>
    <property type="project" value="UniProtKB-EC"/>
</dbReference>
<dbReference type="InterPro" id="IPR000477">
    <property type="entry name" value="RT_dom"/>
</dbReference>
<proteinExistence type="inferred from homology"/>
<name>A0AAN7RHT8_MYCAM</name>
<protein>
    <recommendedName>
        <fullName evidence="2">ribonuclease H</fullName>
        <ecNumber evidence="2">3.1.26.4</ecNumber>
    </recommendedName>
</protein>
<feature type="compositionally biased region" description="Acidic residues" evidence="3">
    <location>
        <begin position="164"/>
        <end position="173"/>
    </location>
</feature>
<evidence type="ECO:0000313" key="5">
    <source>
        <dbReference type="EMBL" id="KAK4807214.1"/>
    </source>
</evidence>
<dbReference type="SUPFAM" id="SSF56672">
    <property type="entry name" value="DNA/RNA polymerases"/>
    <property type="match status" value="1"/>
</dbReference>
<dbReference type="Gene3D" id="3.10.10.10">
    <property type="entry name" value="HIV Type 1 Reverse Transcriptase, subunit A, domain 1"/>
    <property type="match status" value="1"/>
</dbReference>
<dbReference type="EC" id="3.1.26.4" evidence="2"/>
<organism evidence="5 6">
    <name type="scientific">Mycteria americana</name>
    <name type="common">Wood stork</name>
    <dbReference type="NCBI Taxonomy" id="33587"/>
    <lineage>
        <taxon>Eukaryota</taxon>
        <taxon>Metazoa</taxon>
        <taxon>Chordata</taxon>
        <taxon>Craniata</taxon>
        <taxon>Vertebrata</taxon>
        <taxon>Euteleostomi</taxon>
        <taxon>Archelosauria</taxon>
        <taxon>Archosauria</taxon>
        <taxon>Dinosauria</taxon>
        <taxon>Saurischia</taxon>
        <taxon>Theropoda</taxon>
        <taxon>Coelurosauria</taxon>
        <taxon>Aves</taxon>
        <taxon>Neognathae</taxon>
        <taxon>Neoaves</taxon>
        <taxon>Aequornithes</taxon>
        <taxon>Ciconiiformes</taxon>
        <taxon>Ciconiidae</taxon>
        <taxon>Mycteria</taxon>
    </lineage>
</organism>
<dbReference type="Proteomes" id="UP001333110">
    <property type="component" value="Unassembled WGS sequence"/>
</dbReference>
<reference evidence="5 6" key="1">
    <citation type="journal article" date="2023" name="J. Hered.">
        <title>Chromosome-level genome of the wood stork (Mycteria americana) provides insight into avian chromosome evolution.</title>
        <authorList>
            <person name="Flamio R. Jr."/>
            <person name="Ramstad K.M."/>
        </authorList>
    </citation>
    <scope>NUCLEOTIDE SEQUENCE [LARGE SCALE GENOMIC DNA]</scope>
    <source>
        <strain evidence="5">JAX WOST 10</strain>
    </source>
</reference>
<dbReference type="InterPro" id="IPR051320">
    <property type="entry name" value="Viral_Replic_Matur_Polypro"/>
</dbReference>
<dbReference type="EMBL" id="JAUNZN010000032">
    <property type="protein sequence ID" value="KAK4807214.1"/>
    <property type="molecule type" value="Genomic_DNA"/>
</dbReference>
<evidence type="ECO:0000259" key="4">
    <source>
        <dbReference type="PROSITE" id="PS50878"/>
    </source>
</evidence>
<dbReference type="AlphaFoldDB" id="A0AAN7RHT8"/>
<dbReference type="PANTHER" id="PTHR33064">
    <property type="entry name" value="POL PROTEIN"/>
    <property type="match status" value="1"/>
</dbReference>
<dbReference type="PROSITE" id="PS50878">
    <property type="entry name" value="RT_POL"/>
    <property type="match status" value="1"/>
</dbReference>
<comment type="similarity">
    <text evidence="1">Belongs to the beta type-B retroviral polymerase family. HERV class-II K(HML-2) pol subfamily.</text>
</comment>
<feature type="domain" description="Reverse transcriptase" evidence="4">
    <location>
        <begin position="201"/>
        <end position="385"/>
    </location>
</feature>
<dbReference type="InterPro" id="IPR043502">
    <property type="entry name" value="DNA/RNA_pol_sf"/>
</dbReference>
<dbReference type="InterPro" id="IPR043128">
    <property type="entry name" value="Rev_trsase/Diguanyl_cyclase"/>
</dbReference>
<feature type="region of interest" description="Disordered" evidence="3">
    <location>
        <begin position="164"/>
        <end position="205"/>
    </location>
</feature>
<feature type="compositionally biased region" description="Basic and acidic residues" evidence="3">
    <location>
        <begin position="181"/>
        <end position="194"/>
    </location>
</feature>
<gene>
    <name evidence="5" type="ORF">QYF61_024334</name>
</gene>
<keyword evidence="6" id="KW-1185">Reference proteome</keyword>
<evidence type="ECO:0000256" key="3">
    <source>
        <dbReference type="SAM" id="MobiDB-lite"/>
    </source>
</evidence>
<dbReference type="Pfam" id="PF00078">
    <property type="entry name" value="RVT_1"/>
    <property type="match status" value="1"/>
</dbReference>